<feature type="transmembrane region" description="Helical" evidence="10">
    <location>
        <begin position="47"/>
        <end position="68"/>
    </location>
</feature>
<keyword evidence="8 10" id="KW-0012">Acyltransferase</keyword>
<protein>
    <recommendedName>
        <fullName evidence="10">Palmitoyltransferase</fullName>
        <ecNumber evidence="10">2.3.1.225</ecNumber>
    </recommendedName>
</protein>
<evidence type="ECO:0000256" key="10">
    <source>
        <dbReference type="RuleBase" id="RU079119"/>
    </source>
</evidence>
<keyword evidence="4 10" id="KW-1133">Transmembrane helix</keyword>
<evidence type="ECO:0000313" key="13">
    <source>
        <dbReference type="Proteomes" id="UP000008983"/>
    </source>
</evidence>
<evidence type="ECO:0000313" key="12">
    <source>
        <dbReference type="EMBL" id="EGR31356.1"/>
    </source>
</evidence>
<dbReference type="PROSITE" id="PS50216">
    <property type="entry name" value="DHHC"/>
    <property type="match status" value="1"/>
</dbReference>
<evidence type="ECO:0000256" key="5">
    <source>
        <dbReference type="ARBA" id="ARBA00023136"/>
    </source>
</evidence>
<dbReference type="InterPro" id="IPR039859">
    <property type="entry name" value="PFA4/ZDH16/20/ERF2-like"/>
</dbReference>
<comment type="catalytic activity">
    <reaction evidence="9 10">
        <text>L-cysteinyl-[protein] + hexadecanoyl-CoA = S-hexadecanoyl-L-cysteinyl-[protein] + CoA</text>
        <dbReference type="Rhea" id="RHEA:36683"/>
        <dbReference type="Rhea" id="RHEA-COMP:10131"/>
        <dbReference type="Rhea" id="RHEA-COMP:11032"/>
        <dbReference type="ChEBI" id="CHEBI:29950"/>
        <dbReference type="ChEBI" id="CHEBI:57287"/>
        <dbReference type="ChEBI" id="CHEBI:57379"/>
        <dbReference type="ChEBI" id="CHEBI:74151"/>
        <dbReference type="EC" id="2.3.1.225"/>
    </reaction>
</comment>
<evidence type="ECO:0000256" key="2">
    <source>
        <dbReference type="ARBA" id="ARBA00022679"/>
    </source>
</evidence>
<feature type="transmembrane region" description="Helical" evidence="10">
    <location>
        <begin position="303"/>
        <end position="326"/>
    </location>
</feature>
<keyword evidence="7" id="KW-0449">Lipoprotein</keyword>
<keyword evidence="13" id="KW-1185">Reference proteome</keyword>
<dbReference type="Proteomes" id="UP000008983">
    <property type="component" value="Unassembled WGS sequence"/>
</dbReference>
<evidence type="ECO:0000256" key="7">
    <source>
        <dbReference type="ARBA" id="ARBA00023288"/>
    </source>
</evidence>
<dbReference type="OMA" id="YVTMFLI"/>
<dbReference type="PANTHER" id="PTHR22883">
    <property type="entry name" value="ZINC FINGER DHHC DOMAIN CONTAINING PROTEIN"/>
    <property type="match status" value="1"/>
</dbReference>
<keyword evidence="6" id="KW-0564">Palmitate</keyword>
<dbReference type="OrthoDB" id="294591at2759"/>
<dbReference type="GO" id="GO:0005794">
    <property type="term" value="C:Golgi apparatus"/>
    <property type="evidence" value="ECO:0007669"/>
    <property type="project" value="TreeGrafter"/>
</dbReference>
<comment type="similarity">
    <text evidence="10">Belongs to the DHHC palmitoyltransferase family.</text>
</comment>
<evidence type="ECO:0000256" key="6">
    <source>
        <dbReference type="ARBA" id="ARBA00023139"/>
    </source>
</evidence>
<dbReference type="RefSeq" id="XP_004034842.1">
    <property type="nucleotide sequence ID" value="XM_004034794.1"/>
</dbReference>
<dbReference type="InterPro" id="IPR001594">
    <property type="entry name" value="Palmitoyltrfase_DHHC"/>
</dbReference>
<keyword evidence="5 10" id="KW-0472">Membrane</keyword>
<feature type="transmembrane region" description="Helical" evidence="10">
    <location>
        <begin position="74"/>
        <end position="95"/>
    </location>
</feature>
<dbReference type="GO" id="GO:0005783">
    <property type="term" value="C:endoplasmic reticulum"/>
    <property type="evidence" value="ECO:0007669"/>
    <property type="project" value="TreeGrafter"/>
</dbReference>
<reference evidence="12 13" key="1">
    <citation type="submission" date="2011-07" db="EMBL/GenBank/DDBJ databases">
        <authorList>
            <person name="Coyne R."/>
            <person name="Brami D."/>
            <person name="Johnson J."/>
            <person name="Hostetler J."/>
            <person name="Hannick L."/>
            <person name="Clark T."/>
            <person name="Cassidy-Hanley D."/>
            <person name="Inman J."/>
        </authorList>
    </citation>
    <scope>NUCLEOTIDE SEQUENCE [LARGE SCALE GENOMIC DNA]</scope>
    <source>
        <strain evidence="12 13">G5</strain>
    </source>
</reference>
<dbReference type="PANTHER" id="PTHR22883:SF43">
    <property type="entry name" value="PALMITOYLTRANSFERASE APP"/>
    <property type="match status" value="1"/>
</dbReference>
<dbReference type="GO" id="GO:0019706">
    <property type="term" value="F:protein-cysteine S-palmitoyltransferase activity"/>
    <property type="evidence" value="ECO:0007669"/>
    <property type="project" value="UniProtKB-EC"/>
</dbReference>
<comment type="domain">
    <text evidence="10">The DHHC domain is required for palmitoyltransferase activity.</text>
</comment>
<dbReference type="EMBL" id="GL983879">
    <property type="protein sequence ID" value="EGR31356.1"/>
    <property type="molecule type" value="Genomic_DNA"/>
</dbReference>
<comment type="subcellular location">
    <subcellularLocation>
        <location evidence="1">Endomembrane system</location>
        <topology evidence="1">Multi-pass membrane protein</topology>
    </subcellularLocation>
</comment>
<evidence type="ECO:0000256" key="4">
    <source>
        <dbReference type="ARBA" id="ARBA00022989"/>
    </source>
</evidence>
<keyword evidence="2 10" id="KW-0808">Transferase</keyword>
<name>G0QTV2_ICHMU</name>
<evidence type="ECO:0000259" key="11">
    <source>
        <dbReference type="Pfam" id="PF01529"/>
    </source>
</evidence>
<dbReference type="Pfam" id="PF01529">
    <property type="entry name" value="DHHC"/>
    <property type="match status" value="1"/>
</dbReference>
<dbReference type="InParanoid" id="G0QTV2"/>
<dbReference type="FunCoup" id="G0QTV2">
    <property type="interactions" value="22"/>
</dbReference>
<organism evidence="12 13">
    <name type="scientific">Ichthyophthirius multifiliis</name>
    <name type="common">White spot disease agent</name>
    <name type="synonym">Ich</name>
    <dbReference type="NCBI Taxonomy" id="5932"/>
    <lineage>
        <taxon>Eukaryota</taxon>
        <taxon>Sar</taxon>
        <taxon>Alveolata</taxon>
        <taxon>Ciliophora</taxon>
        <taxon>Intramacronucleata</taxon>
        <taxon>Oligohymenophorea</taxon>
        <taxon>Hymenostomatida</taxon>
        <taxon>Ophryoglenina</taxon>
        <taxon>Ichthyophthirius</taxon>
    </lineage>
</organism>
<proteinExistence type="inferred from homology"/>
<dbReference type="EC" id="2.3.1.225" evidence="10"/>
<evidence type="ECO:0000256" key="1">
    <source>
        <dbReference type="ARBA" id="ARBA00004127"/>
    </source>
</evidence>
<sequence length="339" mass="41503">MNTQDIKLETDQHQKNYQIQKFYQIWDSGNQTYCKGLIFSGSENKKFWLSFFLTNIPAIINYVFTFTYLADNNLYVGIVLHVIAHLNTNIFMFLVNLSDPGIIPRIFNKIETDRDFIQIPVRECIKNGYYRTHPLLQLFQNKSHFLKLKYCTTCCIWRPPRCSHCPCCDNCIERFDHHCPWLGTCVGKRNYKYFLFFYIIFKKKWIQQLDLYKYIYFLLNNKCKFSIFFQKKFSLFIFTLYSFHNYLIFNNVTTNEYIRKSWKIISRNPHSKYLLKYFFFQYQLLQIEIIFSKIQQMLSVEYMYLALLNFNMIYIQQYIYIFIIFFKYQAYFFNQKGKF</sequence>
<dbReference type="AlphaFoldDB" id="G0QTV2"/>
<feature type="domain" description="Palmitoyltransferase DHHC" evidence="11">
    <location>
        <begin position="147"/>
        <end position="260"/>
    </location>
</feature>
<keyword evidence="3 10" id="KW-0812">Transmembrane</keyword>
<evidence type="ECO:0000256" key="8">
    <source>
        <dbReference type="ARBA" id="ARBA00023315"/>
    </source>
</evidence>
<dbReference type="GeneID" id="14907495"/>
<accession>G0QTV2</accession>
<dbReference type="eggNOG" id="KOG1311">
    <property type="taxonomic scope" value="Eukaryota"/>
</dbReference>
<gene>
    <name evidence="12" type="ORF">IMG5_112000</name>
</gene>
<dbReference type="STRING" id="857967.G0QTV2"/>
<evidence type="ECO:0000256" key="3">
    <source>
        <dbReference type="ARBA" id="ARBA00022692"/>
    </source>
</evidence>
<dbReference type="GO" id="GO:0006612">
    <property type="term" value="P:protein targeting to membrane"/>
    <property type="evidence" value="ECO:0007669"/>
    <property type="project" value="TreeGrafter"/>
</dbReference>
<evidence type="ECO:0000256" key="9">
    <source>
        <dbReference type="ARBA" id="ARBA00048048"/>
    </source>
</evidence>